<gene>
    <name evidence="6" type="ORF">MHA02_27730</name>
</gene>
<accession>A0A512IRS3</accession>
<dbReference type="Gene3D" id="2.60.120.10">
    <property type="entry name" value="Jelly Rolls"/>
    <property type="match status" value="1"/>
</dbReference>
<dbReference type="InterPro" id="IPR014710">
    <property type="entry name" value="RmlC-like_jellyroll"/>
</dbReference>
<organism evidence="6 7">
    <name type="scientific">Methylobacterium haplocladii</name>
    <dbReference type="NCBI Taxonomy" id="1176176"/>
    <lineage>
        <taxon>Bacteria</taxon>
        <taxon>Pseudomonadati</taxon>
        <taxon>Pseudomonadota</taxon>
        <taxon>Alphaproteobacteria</taxon>
        <taxon>Hyphomicrobiales</taxon>
        <taxon>Methylobacteriaceae</taxon>
        <taxon>Methylobacterium</taxon>
    </lineage>
</organism>
<dbReference type="GO" id="GO:0005829">
    <property type="term" value="C:cytosol"/>
    <property type="evidence" value="ECO:0007669"/>
    <property type="project" value="TreeGrafter"/>
</dbReference>
<dbReference type="InterPro" id="IPR018488">
    <property type="entry name" value="cNMP-bd_CS"/>
</dbReference>
<evidence type="ECO:0000256" key="2">
    <source>
        <dbReference type="ARBA" id="ARBA00023125"/>
    </source>
</evidence>
<dbReference type="SMART" id="SM00100">
    <property type="entry name" value="cNMP"/>
    <property type="match status" value="1"/>
</dbReference>
<sequence>MARLCVNRELAARETLFRKDDPGEALYAVRRGEVRIATRTAEGRELTLNLLGPGDIFGEIALLDGRPRTAEAVATEATTLSVIHRSDFLALLARDSDIALRIIELLCERVRWMSDRMEETNFLTPAARIGRRLAALADDYGDDVRVTQDELAVFANTTRETVNRHLQAWKRRGWVKLGRGRCRILSRDGLKTAAAGGDASS</sequence>
<dbReference type="PROSITE" id="PS50042">
    <property type="entry name" value="CNMP_BINDING_3"/>
    <property type="match status" value="1"/>
</dbReference>
<dbReference type="GO" id="GO:0003700">
    <property type="term" value="F:DNA-binding transcription factor activity"/>
    <property type="evidence" value="ECO:0007669"/>
    <property type="project" value="TreeGrafter"/>
</dbReference>
<keyword evidence="7" id="KW-1185">Reference proteome</keyword>
<evidence type="ECO:0000259" key="4">
    <source>
        <dbReference type="PROSITE" id="PS50042"/>
    </source>
</evidence>
<dbReference type="SMART" id="SM00419">
    <property type="entry name" value="HTH_CRP"/>
    <property type="match status" value="1"/>
</dbReference>
<evidence type="ECO:0000256" key="3">
    <source>
        <dbReference type="ARBA" id="ARBA00023163"/>
    </source>
</evidence>
<reference evidence="6 7" key="1">
    <citation type="submission" date="2019-07" db="EMBL/GenBank/DDBJ databases">
        <title>Whole genome shotgun sequence of Methylobacterium haplocladii NBRC 107714.</title>
        <authorList>
            <person name="Hosoyama A."/>
            <person name="Uohara A."/>
            <person name="Ohji S."/>
            <person name="Ichikawa N."/>
        </authorList>
    </citation>
    <scope>NUCLEOTIDE SEQUENCE [LARGE SCALE GENOMIC DNA]</scope>
    <source>
        <strain evidence="6 7">NBRC 107714</strain>
    </source>
</reference>
<dbReference type="InterPro" id="IPR036390">
    <property type="entry name" value="WH_DNA-bd_sf"/>
</dbReference>
<dbReference type="InterPro" id="IPR050397">
    <property type="entry name" value="Env_Response_Regulators"/>
</dbReference>
<dbReference type="CDD" id="cd00038">
    <property type="entry name" value="CAP_ED"/>
    <property type="match status" value="1"/>
</dbReference>
<evidence type="ECO:0000313" key="7">
    <source>
        <dbReference type="Proteomes" id="UP000321258"/>
    </source>
</evidence>
<comment type="caution">
    <text evidence="6">The sequence shown here is derived from an EMBL/GenBank/DDBJ whole genome shotgun (WGS) entry which is preliminary data.</text>
</comment>
<dbReference type="PROSITE" id="PS00889">
    <property type="entry name" value="CNMP_BINDING_2"/>
    <property type="match status" value="1"/>
</dbReference>
<dbReference type="PROSITE" id="PS51063">
    <property type="entry name" value="HTH_CRP_2"/>
    <property type="match status" value="1"/>
</dbReference>
<dbReference type="PANTHER" id="PTHR24567">
    <property type="entry name" value="CRP FAMILY TRANSCRIPTIONAL REGULATORY PROTEIN"/>
    <property type="match status" value="1"/>
</dbReference>
<dbReference type="GO" id="GO:0003677">
    <property type="term" value="F:DNA binding"/>
    <property type="evidence" value="ECO:0007669"/>
    <property type="project" value="UniProtKB-KW"/>
</dbReference>
<dbReference type="Pfam" id="PF00027">
    <property type="entry name" value="cNMP_binding"/>
    <property type="match status" value="1"/>
</dbReference>
<dbReference type="InterPro" id="IPR018490">
    <property type="entry name" value="cNMP-bd_dom_sf"/>
</dbReference>
<evidence type="ECO:0000256" key="1">
    <source>
        <dbReference type="ARBA" id="ARBA00023015"/>
    </source>
</evidence>
<dbReference type="Proteomes" id="UP000321258">
    <property type="component" value="Unassembled WGS sequence"/>
</dbReference>
<dbReference type="SUPFAM" id="SSF46785">
    <property type="entry name" value="Winged helix' DNA-binding domain"/>
    <property type="match status" value="1"/>
</dbReference>
<keyword evidence="3" id="KW-0804">Transcription</keyword>
<dbReference type="PANTHER" id="PTHR24567:SF68">
    <property type="entry name" value="DNA-BINDING TRANSCRIPTIONAL DUAL REGULATOR CRP"/>
    <property type="match status" value="1"/>
</dbReference>
<dbReference type="AlphaFoldDB" id="A0A512IRS3"/>
<feature type="domain" description="Cyclic nucleotide-binding" evidence="4">
    <location>
        <begin position="1"/>
        <end position="109"/>
    </location>
</feature>
<dbReference type="InterPro" id="IPR012318">
    <property type="entry name" value="HTH_CRP"/>
</dbReference>
<name>A0A512IRS3_9HYPH</name>
<evidence type="ECO:0000313" key="6">
    <source>
        <dbReference type="EMBL" id="GEP00386.1"/>
    </source>
</evidence>
<feature type="domain" description="HTH crp-type" evidence="5">
    <location>
        <begin position="123"/>
        <end position="188"/>
    </location>
</feature>
<dbReference type="Pfam" id="PF13545">
    <property type="entry name" value="HTH_Crp_2"/>
    <property type="match status" value="1"/>
</dbReference>
<keyword evidence="1" id="KW-0805">Transcription regulation</keyword>
<dbReference type="EMBL" id="BJZT01000030">
    <property type="protein sequence ID" value="GEP00386.1"/>
    <property type="molecule type" value="Genomic_DNA"/>
</dbReference>
<proteinExistence type="predicted"/>
<dbReference type="SUPFAM" id="SSF51206">
    <property type="entry name" value="cAMP-binding domain-like"/>
    <property type="match status" value="1"/>
</dbReference>
<keyword evidence="2" id="KW-0238">DNA-binding</keyword>
<evidence type="ECO:0000259" key="5">
    <source>
        <dbReference type="PROSITE" id="PS51063"/>
    </source>
</evidence>
<protein>
    <submittedName>
        <fullName evidence="6">Transcriptional regulator</fullName>
    </submittedName>
</protein>
<dbReference type="InterPro" id="IPR000595">
    <property type="entry name" value="cNMP-bd_dom"/>
</dbReference>